<protein>
    <submittedName>
        <fullName evidence="1">Uncharacterized protein</fullName>
    </submittedName>
</protein>
<dbReference type="RefSeq" id="WP_341874046.1">
    <property type="nucleotide sequence ID" value="NZ_VIWW01000001.1"/>
</dbReference>
<gene>
    <name evidence="1" type="ORF">FHX80_113652</name>
</gene>
<sequence>MLGEAADRGALLFPARFPGPGAAEVRRVGGQFAVKEWAAWQGGREQARA</sequence>
<accession>A0A561V0N6</accession>
<reference evidence="1 2" key="1">
    <citation type="submission" date="2019-06" db="EMBL/GenBank/DDBJ databases">
        <title>Sequencing the genomes of 1000 actinobacteria strains.</title>
        <authorList>
            <person name="Klenk H.-P."/>
        </authorList>
    </citation>
    <scope>NUCLEOTIDE SEQUENCE [LARGE SCALE GENOMIC DNA]</scope>
    <source>
        <strain evidence="1 2">DSM 42059</strain>
    </source>
</reference>
<comment type="caution">
    <text evidence="1">The sequence shown here is derived from an EMBL/GenBank/DDBJ whole genome shotgun (WGS) entry which is preliminary data.</text>
</comment>
<dbReference type="EMBL" id="VIWW01000001">
    <property type="protein sequence ID" value="TWG05176.1"/>
    <property type="molecule type" value="Genomic_DNA"/>
</dbReference>
<evidence type="ECO:0000313" key="2">
    <source>
        <dbReference type="Proteomes" id="UP000318186"/>
    </source>
</evidence>
<dbReference type="Proteomes" id="UP000318186">
    <property type="component" value="Unassembled WGS sequence"/>
</dbReference>
<dbReference type="AlphaFoldDB" id="A0A561V0N6"/>
<name>A0A561V0N6_9ACTN</name>
<evidence type="ECO:0000313" key="1">
    <source>
        <dbReference type="EMBL" id="TWG05176.1"/>
    </source>
</evidence>
<proteinExistence type="predicted"/>
<organism evidence="1 2">
    <name type="scientific">Streptomyces brevispora</name>
    <dbReference type="NCBI Taxonomy" id="887462"/>
    <lineage>
        <taxon>Bacteria</taxon>
        <taxon>Bacillati</taxon>
        <taxon>Actinomycetota</taxon>
        <taxon>Actinomycetes</taxon>
        <taxon>Kitasatosporales</taxon>
        <taxon>Streptomycetaceae</taxon>
        <taxon>Streptomyces</taxon>
    </lineage>
</organism>